<dbReference type="Pfam" id="PF14390">
    <property type="entry name" value="DUF4420"/>
    <property type="match status" value="1"/>
</dbReference>
<accession>A0A4P6ZTR9</accession>
<organism evidence="1 2">
    <name type="scientific">Paenisporosarcina antarctica</name>
    <dbReference type="NCBI Taxonomy" id="417367"/>
    <lineage>
        <taxon>Bacteria</taxon>
        <taxon>Bacillati</taxon>
        <taxon>Bacillota</taxon>
        <taxon>Bacilli</taxon>
        <taxon>Bacillales</taxon>
        <taxon>Caryophanaceae</taxon>
        <taxon>Paenisporosarcina</taxon>
    </lineage>
</organism>
<dbReference type="KEGG" id="panc:E2636_00400"/>
<dbReference type="RefSeq" id="WP_134208012.1">
    <property type="nucleotide sequence ID" value="NZ_CP038015.1"/>
</dbReference>
<gene>
    <name evidence="1" type="ORF">E2636_00400</name>
</gene>
<keyword evidence="2" id="KW-1185">Reference proteome</keyword>
<proteinExistence type="predicted"/>
<dbReference type="AlphaFoldDB" id="A0A4P6ZTR9"/>
<dbReference type="InterPro" id="IPR025534">
    <property type="entry name" value="DUF4420"/>
</dbReference>
<protein>
    <submittedName>
        <fullName evidence="1">PD-(D/E)XK motif protein</fullName>
    </submittedName>
</protein>
<sequence length="339" mass="40468">MINITEAFRNLIEHSEQENTKEVYKLKTLFFQQPFTIIGIDLITMERRLYIDITEENWDEEQLKSFPKWKGLSVKKEFFGKIGPLKEKDFLIIAQETEKSEEIFEKILQSLVDRIFEKEDRNLFSIIYEILDRWHNFFRYKNNKKLSTEEQMGVFGELYYIHNWLNKFPEEPPLIVNYWKGPTRHRIDFVKNNIGVEIKTMSPKLHEEIRISSEKQLELSTVIKKIYLYILKIEDTQSDGQTIQDLIDSIRIKLSDRAPSSLMRFNDLLMELYIVDGIYNDIFFYVHNEETYEVTNQFPRITSEDLPIGVSNVSYSIDLSHCKNFKIETEKAYYLSKEG</sequence>
<dbReference type="Proteomes" id="UP000294292">
    <property type="component" value="Chromosome"/>
</dbReference>
<dbReference type="OrthoDB" id="1902020at2"/>
<evidence type="ECO:0000313" key="2">
    <source>
        <dbReference type="Proteomes" id="UP000294292"/>
    </source>
</evidence>
<reference evidence="1 2" key="1">
    <citation type="submission" date="2019-03" db="EMBL/GenBank/DDBJ databases">
        <title>Complete genome sequence of Paenisporosarcina antarctica CGMCC 1.6503T.</title>
        <authorList>
            <person name="Rong J.-C."/>
            <person name="Chi N.-Y."/>
            <person name="Zhang Q.-F."/>
        </authorList>
    </citation>
    <scope>NUCLEOTIDE SEQUENCE [LARGE SCALE GENOMIC DNA]</scope>
    <source>
        <strain evidence="1 2">CGMCC 1.6503</strain>
    </source>
</reference>
<name>A0A4P6ZTR9_9BACL</name>
<dbReference type="EMBL" id="CP038015">
    <property type="protein sequence ID" value="QBP39711.1"/>
    <property type="molecule type" value="Genomic_DNA"/>
</dbReference>
<evidence type="ECO:0000313" key="1">
    <source>
        <dbReference type="EMBL" id="QBP39711.1"/>
    </source>
</evidence>